<keyword evidence="2" id="KW-1185">Reference proteome</keyword>
<proteinExistence type="predicted"/>
<dbReference type="FunCoup" id="A0A0D2AS38">
    <property type="interactions" value="2"/>
</dbReference>
<dbReference type="PANTHER" id="PTHR35020:SF4">
    <property type="entry name" value="N-ACETYLGLUCOSAMINE-INDUCED PROTEIN 1"/>
    <property type="match status" value="1"/>
</dbReference>
<dbReference type="HOGENOM" id="CLU_075862_1_0_1"/>
<dbReference type="GO" id="GO:0005737">
    <property type="term" value="C:cytoplasm"/>
    <property type="evidence" value="ECO:0007669"/>
    <property type="project" value="TreeGrafter"/>
</dbReference>
<dbReference type="InterPro" id="IPR022036">
    <property type="entry name" value="DUF3605"/>
</dbReference>
<dbReference type="Pfam" id="PF12239">
    <property type="entry name" value="DUF3605"/>
    <property type="match status" value="1"/>
</dbReference>
<accession>A0A0D2AS38</accession>
<dbReference type="RefSeq" id="XP_016219352.1">
    <property type="nucleotide sequence ID" value="XM_016353095.1"/>
</dbReference>
<gene>
    <name evidence="1" type="ORF">PV09_00361</name>
</gene>
<dbReference type="VEuPathDB" id="FungiDB:PV09_00361"/>
<dbReference type="GeneID" id="27308334"/>
<protein>
    <recommendedName>
        <fullName evidence="3">N-acetylglucosamine-induced protein 1</fullName>
    </recommendedName>
</protein>
<reference evidence="1 2" key="1">
    <citation type="submission" date="2015-01" db="EMBL/GenBank/DDBJ databases">
        <title>The Genome Sequence of Ochroconis gallopava CBS43764.</title>
        <authorList>
            <consortium name="The Broad Institute Genomics Platform"/>
            <person name="Cuomo C."/>
            <person name="de Hoog S."/>
            <person name="Gorbushina A."/>
            <person name="Stielow B."/>
            <person name="Teixiera M."/>
            <person name="Abouelleil A."/>
            <person name="Chapman S.B."/>
            <person name="Priest M."/>
            <person name="Young S.K."/>
            <person name="Wortman J."/>
            <person name="Nusbaum C."/>
            <person name="Birren B."/>
        </authorList>
    </citation>
    <scope>NUCLEOTIDE SEQUENCE [LARGE SCALE GENOMIC DNA]</scope>
    <source>
        <strain evidence="1 2">CBS 43764</strain>
    </source>
</reference>
<sequence length="241" mass="28418">MLYAESDMAAEKIQWFNYNLPKEEWTEECPESLRDASAKDRGIIGSLDEDFKPMSWEEVKHLVAINRIDKFQRSPSELRRYRQYIYHLKKNYGSVMNFIIKHRLQWSDVNPTGPPFSNPDDIKVLYNDWPYGIDKRIVHLVVWVKFDIEDDPETDRLTPSAWKQIQDYVNETFCSQMNPDHVVWFKNWKSLKSIHAVEHFHVMLYEPDMAFVHSITNGDMPQSAIEQRSNESDTISANGSI</sequence>
<dbReference type="OrthoDB" id="10053431at2759"/>
<dbReference type="InParanoid" id="A0A0D2AS38"/>
<organism evidence="1 2">
    <name type="scientific">Verruconis gallopava</name>
    <dbReference type="NCBI Taxonomy" id="253628"/>
    <lineage>
        <taxon>Eukaryota</taxon>
        <taxon>Fungi</taxon>
        <taxon>Dikarya</taxon>
        <taxon>Ascomycota</taxon>
        <taxon>Pezizomycotina</taxon>
        <taxon>Dothideomycetes</taxon>
        <taxon>Pleosporomycetidae</taxon>
        <taxon>Venturiales</taxon>
        <taxon>Sympoventuriaceae</taxon>
        <taxon>Verruconis</taxon>
    </lineage>
</organism>
<evidence type="ECO:0008006" key="3">
    <source>
        <dbReference type="Google" id="ProtNLM"/>
    </source>
</evidence>
<dbReference type="AlphaFoldDB" id="A0A0D2AS38"/>
<dbReference type="GO" id="GO:0006044">
    <property type="term" value="P:N-acetylglucosamine metabolic process"/>
    <property type="evidence" value="ECO:0007669"/>
    <property type="project" value="TreeGrafter"/>
</dbReference>
<dbReference type="Proteomes" id="UP000053259">
    <property type="component" value="Unassembled WGS sequence"/>
</dbReference>
<evidence type="ECO:0000313" key="2">
    <source>
        <dbReference type="Proteomes" id="UP000053259"/>
    </source>
</evidence>
<evidence type="ECO:0000313" key="1">
    <source>
        <dbReference type="EMBL" id="KIW09483.1"/>
    </source>
</evidence>
<name>A0A0D2AS38_9PEZI</name>
<dbReference type="PANTHER" id="PTHR35020">
    <property type="entry name" value="N-ACETYLGLUCOSAMINE-INDUCED PROTEIN 1"/>
    <property type="match status" value="1"/>
</dbReference>
<dbReference type="EMBL" id="KN847529">
    <property type="protein sequence ID" value="KIW09483.1"/>
    <property type="molecule type" value="Genomic_DNA"/>
</dbReference>
<dbReference type="STRING" id="253628.A0A0D2AS38"/>